<dbReference type="Gene3D" id="1.10.8.1060">
    <property type="entry name" value="Corynebacterium glutamicum thioredoxin-dependent arsenate reductase, N-terminal domain"/>
    <property type="match status" value="1"/>
</dbReference>
<proteinExistence type="predicted"/>
<evidence type="ECO:0000313" key="3">
    <source>
        <dbReference type="EMBL" id="AIG63680.1"/>
    </source>
</evidence>
<dbReference type="InterPro" id="IPR023485">
    <property type="entry name" value="Ptyr_pPase"/>
</dbReference>
<evidence type="ECO:0000256" key="1">
    <source>
        <dbReference type="ARBA" id="ARBA00022849"/>
    </source>
</evidence>
<keyword evidence="1" id="KW-0059">Arsenical resistance</keyword>
<gene>
    <name evidence="3" type="ORF">CATYP_02160</name>
</gene>
<dbReference type="PANTHER" id="PTHR43428">
    <property type="entry name" value="ARSENATE REDUCTASE"/>
    <property type="match status" value="1"/>
</dbReference>
<keyword evidence="4" id="KW-1185">Reference proteome</keyword>
<sequence length="210" mass="22867">MATQFDNVRRDLLRRFGHRIDEDTINSALDTAIAESEPATVRTFLPTLVERAATERLERALVAADPEAHPRPEIVFASRHNAGRTQLAASITQHLAGDDVAVREIGISPTAGINQTVIEALEEKGLPTGHLAQIHLVPRTVHRADVVVLMGDDTDEIPDVPADRYVNWQVSDPEGRPLSEVREIRDELIGLIRGLLDDIGVGCPATSATA</sequence>
<reference evidence="3 4" key="1">
    <citation type="submission" date="2014-07" db="EMBL/GenBank/DDBJ databases">
        <title>Complete genome sequence of Corynebacterium atypicum DSM 44849: identifiction of the mycolic acid biosynthesis genes.</title>
        <authorList>
            <person name="Tippelt A."/>
            <person name="Mollmann S."/>
            <person name="Albersmeier A."/>
            <person name="Jaenicke S."/>
            <person name="Ruckert C."/>
            <person name="Tauch A."/>
        </authorList>
    </citation>
    <scope>NUCLEOTIDE SEQUENCE [LARGE SCALE GENOMIC DNA]</scope>
    <source>
        <strain evidence="3 4">R2070</strain>
    </source>
</reference>
<protein>
    <recommendedName>
        <fullName evidence="2">Phosphotyrosine protein phosphatase I domain-containing protein</fullName>
    </recommendedName>
</protein>
<dbReference type="InterPro" id="IPR036196">
    <property type="entry name" value="Ptyr_pPase_sf"/>
</dbReference>
<evidence type="ECO:0000313" key="4">
    <source>
        <dbReference type="Proteomes" id="UP000028504"/>
    </source>
</evidence>
<dbReference type="Gene3D" id="3.40.50.2300">
    <property type="match status" value="1"/>
</dbReference>
<name>A0ABM5QLJ4_9CORY</name>
<feature type="domain" description="Phosphotyrosine protein phosphatase I" evidence="2">
    <location>
        <begin position="72"/>
        <end position="198"/>
    </location>
</feature>
<dbReference type="NCBIfam" id="NF046112">
    <property type="entry name" value="MSMEG_6209_Nter"/>
    <property type="match status" value="1"/>
</dbReference>
<organism evidence="3 4">
    <name type="scientific">Corynebacterium atypicum</name>
    <dbReference type="NCBI Taxonomy" id="191610"/>
    <lineage>
        <taxon>Bacteria</taxon>
        <taxon>Bacillati</taxon>
        <taxon>Actinomycetota</taxon>
        <taxon>Actinomycetes</taxon>
        <taxon>Mycobacteriales</taxon>
        <taxon>Corynebacteriaceae</taxon>
        <taxon>Corynebacterium</taxon>
    </lineage>
</organism>
<dbReference type="PANTHER" id="PTHR43428:SF1">
    <property type="entry name" value="ARSENATE REDUCTASE"/>
    <property type="match status" value="1"/>
</dbReference>
<evidence type="ECO:0000259" key="2">
    <source>
        <dbReference type="SMART" id="SM00226"/>
    </source>
</evidence>
<accession>A0ABM5QLJ4</accession>
<dbReference type="SUPFAM" id="SSF52788">
    <property type="entry name" value="Phosphotyrosine protein phosphatases I"/>
    <property type="match status" value="1"/>
</dbReference>
<dbReference type="EMBL" id="CP008944">
    <property type="protein sequence ID" value="AIG63680.1"/>
    <property type="molecule type" value="Genomic_DNA"/>
</dbReference>
<dbReference type="SMART" id="SM00226">
    <property type="entry name" value="LMWPc"/>
    <property type="match status" value="1"/>
</dbReference>
<dbReference type="Pfam" id="PF01451">
    <property type="entry name" value="LMWPc"/>
    <property type="match status" value="1"/>
</dbReference>
<dbReference type="Proteomes" id="UP000028504">
    <property type="component" value="Chromosome"/>
</dbReference>